<evidence type="ECO:0000313" key="1">
    <source>
        <dbReference type="EMBL" id="SEE19867.1"/>
    </source>
</evidence>
<evidence type="ECO:0000313" key="2">
    <source>
        <dbReference type="Proteomes" id="UP000182725"/>
    </source>
</evidence>
<gene>
    <name evidence="1" type="ORF">SAMN04489740_0864</name>
</gene>
<accession>A0A1H5GVZ9</accession>
<protein>
    <submittedName>
        <fullName evidence="1">Uncharacterized protein</fullName>
    </submittedName>
</protein>
<organism evidence="1 2">
    <name type="scientific">Arthrobacter alpinus</name>
    <dbReference type="NCBI Taxonomy" id="656366"/>
    <lineage>
        <taxon>Bacteria</taxon>
        <taxon>Bacillati</taxon>
        <taxon>Actinomycetota</taxon>
        <taxon>Actinomycetes</taxon>
        <taxon>Micrococcales</taxon>
        <taxon>Micrococcaceae</taxon>
        <taxon>Arthrobacter</taxon>
    </lineage>
</organism>
<dbReference type="AlphaFoldDB" id="A0A1H5GVZ9"/>
<sequence>MSRHREAWRTDVMVLRSGGRDVKGNPRPDVEIPATDCFVGPRASAEPLDRSNGTDGKAALLREPGIKFFHTDRIRVPEPHLMAGEWAVDGRPGEWPKGVEIALVRA</sequence>
<dbReference type="RefSeq" id="WP_074710727.1">
    <property type="nucleotide sequence ID" value="NZ_FNTV01000001.1"/>
</dbReference>
<proteinExistence type="predicted"/>
<dbReference type="EMBL" id="FNTV01000001">
    <property type="protein sequence ID" value="SEE19867.1"/>
    <property type="molecule type" value="Genomic_DNA"/>
</dbReference>
<dbReference type="Proteomes" id="UP000182725">
    <property type="component" value="Unassembled WGS sequence"/>
</dbReference>
<name>A0A1H5GVZ9_9MICC</name>
<reference evidence="1 2" key="1">
    <citation type="submission" date="2016-10" db="EMBL/GenBank/DDBJ databases">
        <authorList>
            <person name="de Groot N.N."/>
        </authorList>
    </citation>
    <scope>NUCLEOTIDE SEQUENCE [LARGE SCALE GENOMIC DNA]</scope>
    <source>
        <strain evidence="1 2">DSM 22274</strain>
    </source>
</reference>